<keyword evidence="3" id="KW-1185">Reference proteome</keyword>
<proteinExistence type="predicted"/>
<protein>
    <submittedName>
        <fullName evidence="2">Uncharacterized protein</fullName>
    </submittedName>
</protein>
<organism evidence="2 3">
    <name type="scientific">Gossypium arboreum</name>
    <name type="common">Tree cotton</name>
    <name type="synonym">Gossypium nanking</name>
    <dbReference type="NCBI Taxonomy" id="29729"/>
    <lineage>
        <taxon>Eukaryota</taxon>
        <taxon>Viridiplantae</taxon>
        <taxon>Streptophyta</taxon>
        <taxon>Embryophyta</taxon>
        <taxon>Tracheophyta</taxon>
        <taxon>Spermatophyta</taxon>
        <taxon>Magnoliopsida</taxon>
        <taxon>eudicotyledons</taxon>
        <taxon>Gunneridae</taxon>
        <taxon>Pentapetalae</taxon>
        <taxon>rosids</taxon>
        <taxon>malvids</taxon>
        <taxon>Malvales</taxon>
        <taxon>Malvaceae</taxon>
        <taxon>Malvoideae</taxon>
        <taxon>Gossypium</taxon>
    </lineage>
</organism>
<sequence length="57" mass="6336">MMTVLYQNGSGQTSSTPKSKNNKRNAPLDHLGTQESVVGNMSKSSLFCFEWLLLFVL</sequence>
<evidence type="ECO:0000313" key="2">
    <source>
        <dbReference type="EMBL" id="KHG18687.1"/>
    </source>
</evidence>
<evidence type="ECO:0000313" key="3">
    <source>
        <dbReference type="Proteomes" id="UP000032142"/>
    </source>
</evidence>
<dbReference type="EMBL" id="KN411173">
    <property type="protein sequence ID" value="KHG18687.1"/>
    <property type="molecule type" value="Genomic_DNA"/>
</dbReference>
<dbReference type="AlphaFoldDB" id="A0A0B0P1B3"/>
<dbReference type="Proteomes" id="UP000032142">
    <property type="component" value="Unassembled WGS sequence"/>
</dbReference>
<feature type="region of interest" description="Disordered" evidence="1">
    <location>
        <begin position="1"/>
        <end position="30"/>
    </location>
</feature>
<accession>A0A0B0P1B3</accession>
<gene>
    <name evidence="2" type="ORF">F383_26212</name>
</gene>
<evidence type="ECO:0000256" key="1">
    <source>
        <dbReference type="SAM" id="MobiDB-lite"/>
    </source>
</evidence>
<reference evidence="3" key="1">
    <citation type="submission" date="2014-09" db="EMBL/GenBank/DDBJ databases">
        <authorList>
            <person name="Mudge J."/>
            <person name="Ramaraj T."/>
            <person name="Lindquist I.E."/>
            <person name="Bharti A.K."/>
            <person name="Sundararajan A."/>
            <person name="Cameron C.T."/>
            <person name="Woodward J.E."/>
            <person name="May G.D."/>
            <person name="Brubaker C."/>
            <person name="Broadhvest J."/>
            <person name="Wilkins T.A."/>
        </authorList>
    </citation>
    <scope>NUCLEOTIDE SEQUENCE</scope>
    <source>
        <strain evidence="3">cv. AKA8401</strain>
    </source>
</reference>
<name>A0A0B0P1B3_GOSAR</name>
<feature type="compositionally biased region" description="Polar residues" evidence="1">
    <location>
        <begin position="1"/>
        <end position="19"/>
    </location>
</feature>